<dbReference type="Pfam" id="PF01753">
    <property type="entry name" value="zf-MYND"/>
    <property type="match status" value="1"/>
</dbReference>
<evidence type="ECO:0000256" key="4">
    <source>
        <dbReference type="ARBA" id="ARBA00022723"/>
    </source>
</evidence>
<name>A0ABQ7R4Q1_PLUXY</name>
<accession>A0ABQ7R4Q1</accession>
<organism evidence="13 14">
    <name type="scientific">Plutella xylostella</name>
    <name type="common">Diamondback moth</name>
    <name type="synonym">Plutella maculipennis</name>
    <dbReference type="NCBI Taxonomy" id="51655"/>
    <lineage>
        <taxon>Eukaryota</taxon>
        <taxon>Metazoa</taxon>
        <taxon>Ecdysozoa</taxon>
        <taxon>Arthropoda</taxon>
        <taxon>Hexapoda</taxon>
        <taxon>Insecta</taxon>
        <taxon>Pterygota</taxon>
        <taxon>Neoptera</taxon>
        <taxon>Endopterygota</taxon>
        <taxon>Lepidoptera</taxon>
        <taxon>Glossata</taxon>
        <taxon>Ditrysia</taxon>
        <taxon>Yponomeutoidea</taxon>
        <taxon>Plutellidae</taxon>
        <taxon>Plutella</taxon>
    </lineage>
</organism>
<dbReference type="CDD" id="cd10536">
    <property type="entry name" value="SET_SMYD4"/>
    <property type="match status" value="1"/>
</dbReference>
<dbReference type="Pfam" id="PF00856">
    <property type="entry name" value="SET"/>
    <property type="match status" value="1"/>
</dbReference>
<comment type="caution">
    <text evidence="13">The sequence shown here is derived from an EMBL/GenBank/DDBJ whole genome shotgun (WGS) entry which is preliminary data.</text>
</comment>
<keyword evidence="2" id="KW-0808">Transferase</keyword>
<dbReference type="EMBL" id="JAHIBW010000003">
    <property type="protein sequence ID" value="KAG7312278.1"/>
    <property type="molecule type" value="Genomic_DNA"/>
</dbReference>
<dbReference type="Gene3D" id="2.170.270.10">
    <property type="entry name" value="SET domain"/>
    <property type="match status" value="1"/>
</dbReference>
<keyword evidence="4" id="KW-0479">Metal-binding</keyword>
<dbReference type="PROSITE" id="PS50865">
    <property type="entry name" value="ZF_MYND_2"/>
    <property type="match status" value="1"/>
</dbReference>
<dbReference type="InterPro" id="IPR011990">
    <property type="entry name" value="TPR-like_helical_dom_sf"/>
</dbReference>
<keyword evidence="3" id="KW-0949">S-adenosyl-L-methionine</keyword>
<evidence type="ECO:0000256" key="5">
    <source>
        <dbReference type="ARBA" id="ARBA00022771"/>
    </source>
</evidence>
<dbReference type="PANTHER" id="PTHR46165:SF6">
    <property type="entry name" value="SET AND MYND DOMAIN-CONTAINING PROTEIN 4-LIKE PROTEIN"/>
    <property type="match status" value="1"/>
</dbReference>
<dbReference type="Proteomes" id="UP000823941">
    <property type="component" value="Chromosome 3"/>
</dbReference>
<evidence type="ECO:0000313" key="13">
    <source>
        <dbReference type="EMBL" id="KAG7312278.1"/>
    </source>
</evidence>
<proteinExistence type="predicted"/>
<dbReference type="Gene3D" id="1.25.40.10">
    <property type="entry name" value="Tetratricopeptide repeat domain"/>
    <property type="match status" value="2"/>
</dbReference>
<evidence type="ECO:0000259" key="12">
    <source>
        <dbReference type="PROSITE" id="PS50865"/>
    </source>
</evidence>
<dbReference type="InterPro" id="IPR001214">
    <property type="entry name" value="SET_dom"/>
</dbReference>
<dbReference type="PROSITE" id="PS50280">
    <property type="entry name" value="SET"/>
    <property type="match status" value="1"/>
</dbReference>
<dbReference type="SUPFAM" id="SSF48452">
    <property type="entry name" value="TPR-like"/>
    <property type="match status" value="1"/>
</dbReference>
<sequence>MTTIMACYSIVTEKVINDDNLADATLKLMSTTPLYEKVMYVYDLMESIQAFPPIREVKKNSKVSDDYRIKGNICLQNKKHYEAWQYYNLSLLHAPLESKSYILALANRSAVFCALKKYKSCLQDIEVIFSINCPKEVKEILINRKLLCQKMLPLENQYKEEDYSHIFRLLCQRNTRYPCASEKVHVECSKEMGRHLVASEDIKAGEVLITEKPYCKIVLRNQRLFCCSYCLATADNISPCDYCCFDLYCSRECKTAAWDAFHSVECPITASLVDLQFNNIELLALRTVIKARTDHKDWGSLIKTIEDTEALTDTKLRGHVEVEPGKWVYDAKHYASVHALCTNIEKRDVLDMMDKCVTAAVFLYMLTNMTTFFKSEDMQNIDKVRQTVAELLCLHCMTSPTNAHTIDTYIQTRDGYFEEELRIGSAFFPVLSLCNHSCSQNVTRYNRLSSGEITLLAVRPIKKGEQLFDTYGFHHAVDSRTSRQATLLNQYMFTCNCAACVNDWPHFTRLKPSKNIPKPLLKYKKLLLSKETMRKLEKGDKKTASAFYKMICDLAELLEQYAPSLEFDDCQECTKHCLSIFNGFMPEGYNKEIQWDAVPSM</sequence>
<evidence type="ECO:0000256" key="2">
    <source>
        <dbReference type="ARBA" id="ARBA00022679"/>
    </source>
</evidence>
<evidence type="ECO:0000256" key="6">
    <source>
        <dbReference type="ARBA" id="ARBA00022833"/>
    </source>
</evidence>
<evidence type="ECO:0000259" key="11">
    <source>
        <dbReference type="PROSITE" id="PS50280"/>
    </source>
</evidence>
<keyword evidence="6" id="KW-0862">Zinc</keyword>
<feature type="domain" description="MYND-type" evidence="12">
    <location>
        <begin position="227"/>
        <end position="266"/>
    </location>
</feature>
<gene>
    <name evidence="13" type="ORF">JYU34_001750</name>
</gene>
<dbReference type="InterPro" id="IPR052097">
    <property type="entry name" value="SET-MYND_domain_protein"/>
</dbReference>
<keyword evidence="14" id="KW-1185">Reference proteome</keyword>
<dbReference type="SUPFAM" id="SSF82199">
    <property type="entry name" value="SET domain"/>
    <property type="match status" value="1"/>
</dbReference>
<reference evidence="13 14" key="1">
    <citation type="submission" date="2021-06" db="EMBL/GenBank/DDBJ databases">
        <title>A haploid diamondback moth (Plutella xylostella L.) genome assembly resolves 31 chromosomes and identifies a diamide resistance mutation.</title>
        <authorList>
            <person name="Ward C.M."/>
            <person name="Perry K.D."/>
            <person name="Baker G."/>
            <person name="Powis K."/>
            <person name="Heckel D.G."/>
            <person name="Baxter S.W."/>
        </authorList>
    </citation>
    <scope>NUCLEOTIDE SEQUENCE [LARGE SCALE GENOMIC DNA]</scope>
    <source>
        <strain evidence="13 14">LV</strain>
        <tissue evidence="13">Single pupa</tissue>
    </source>
</reference>
<keyword evidence="5 10" id="KW-0863">Zinc-finger</keyword>
<keyword evidence="1" id="KW-0489">Methyltransferase</keyword>
<dbReference type="Gene3D" id="6.10.140.2220">
    <property type="match status" value="1"/>
</dbReference>
<evidence type="ECO:0000313" key="14">
    <source>
        <dbReference type="Proteomes" id="UP000823941"/>
    </source>
</evidence>
<evidence type="ECO:0000256" key="9">
    <source>
        <dbReference type="ARBA" id="ARBA00093680"/>
    </source>
</evidence>
<evidence type="ECO:0000256" key="7">
    <source>
        <dbReference type="ARBA" id="ARBA00093423"/>
    </source>
</evidence>
<comment type="function">
    <text evidence="7">Protein-lysine N-methyltransferase. Monomethylates PRMT5, modulating its transcriptional activity. May also act as a histone methyltransferase. Plays a critical role in cardiac development. Acts as a key epigenetic regulator of gene expression during cardiac development via its dual activities as a methyltransferase and negative regulator of HDAC1.</text>
</comment>
<feature type="domain" description="SET" evidence="11">
    <location>
        <begin position="182"/>
        <end position="472"/>
    </location>
</feature>
<dbReference type="InterPro" id="IPR002893">
    <property type="entry name" value="Znf_MYND"/>
</dbReference>
<dbReference type="InterPro" id="IPR044421">
    <property type="entry name" value="SMYD4_SET"/>
</dbReference>
<protein>
    <recommendedName>
        <fullName evidence="8">Protein-lysine N-methyltransferase SMYD4</fullName>
    </recommendedName>
    <alternativeName>
        <fullName evidence="9">SET and MYND domain-containing protein 4</fullName>
    </alternativeName>
</protein>
<evidence type="ECO:0000256" key="1">
    <source>
        <dbReference type="ARBA" id="ARBA00022603"/>
    </source>
</evidence>
<evidence type="ECO:0000256" key="3">
    <source>
        <dbReference type="ARBA" id="ARBA00022691"/>
    </source>
</evidence>
<evidence type="ECO:0000256" key="10">
    <source>
        <dbReference type="PROSITE-ProRule" id="PRU00134"/>
    </source>
</evidence>
<dbReference type="PANTHER" id="PTHR46165">
    <property type="entry name" value="SET AND MYND DOMAIN-CONTAINING PROTEIN 4"/>
    <property type="match status" value="1"/>
</dbReference>
<dbReference type="InterPro" id="IPR046341">
    <property type="entry name" value="SET_dom_sf"/>
</dbReference>
<evidence type="ECO:0000256" key="8">
    <source>
        <dbReference type="ARBA" id="ARBA00093635"/>
    </source>
</evidence>